<gene>
    <name evidence="2" type="ORF">LTR62_002598</name>
</gene>
<sequence length="289" mass="32416">MLHSREAPTYDCNTEQRREALIEQLRHARGSKLVAPLLAHAHSLARFGYAEQNRVPRRNIVPNHIESFDLTLLYRQPAVLPPEGLGEDPTIEAPLSAHDRSLIGPNSAPQHPGLRCERTDSKSSGRSGSAAIELKLAKSVAERKTSFPWTPNPSVKSEPQDANEDLIHEQATKSPVKYVKKNTTPVISSKVNKRRVPANISSLVAAVKQTKRNAQGLLIRAPLRVEDGFREHFDRNTGRLRPDSPLMHWYGDERLFTYREWKYLVAEATEKKTARKMRLGTPVVDCTGG</sequence>
<dbReference type="Proteomes" id="UP001310890">
    <property type="component" value="Unassembled WGS sequence"/>
</dbReference>
<proteinExistence type="predicted"/>
<evidence type="ECO:0000313" key="2">
    <source>
        <dbReference type="EMBL" id="KAK5114346.1"/>
    </source>
</evidence>
<dbReference type="EMBL" id="JAVRRL010000018">
    <property type="protein sequence ID" value="KAK5114346.1"/>
    <property type="molecule type" value="Genomic_DNA"/>
</dbReference>
<name>A0AAN7TFM1_9PEZI</name>
<reference evidence="2" key="1">
    <citation type="submission" date="2023-08" db="EMBL/GenBank/DDBJ databases">
        <title>Black Yeasts Isolated from many extreme environments.</title>
        <authorList>
            <person name="Coleine C."/>
            <person name="Stajich J.E."/>
            <person name="Selbmann L."/>
        </authorList>
    </citation>
    <scope>NUCLEOTIDE SEQUENCE</scope>
    <source>
        <strain evidence="2">CCFEE 5401</strain>
    </source>
</reference>
<dbReference type="AlphaFoldDB" id="A0AAN7TFM1"/>
<evidence type="ECO:0000256" key="1">
    <source>
        <dbReference type="SAM" id="MobiDB-lite"/>
    </source>
</evidence>
<comment type="caution">
    <text evidence="2">The sequence shown here is derived from an EMBL/GenBank/DDBJ whole genome shotgun (WGS) entry which is preliminary data.</text>
</comment>
<accession>A0AAN7TFM1</accession>
<feature type="compositionally biased region" description="Basic and acidic residues" evidence="1">
    <location>
        <begin position="114"/>
        <end position="123"/>
    </location>
</feature>
<evidence type="ECO:0000313" key="3">
    <source>
        <dbReference type="Proteomes" id="UP001310890"/>
    </source>
</evidence>
<feature type="region of interest" description="Disordered" evidence="1">
    <location>
        <begin position="99"/>
        <end position="130"/>
    </location>
</feature>
<protein>
    <submittedName>
        <fullName evidence="2">Uncharacterized protein</fullName>
    </submittedName>
</protein>
<organism evidence="2 3">
    <name type="scientific">Meristemomyces frigidus</name>
    <dbReference type="NCBI Taxonomy" id="1508187"/>
    <lineage>
        <taxon>Eukaryota</taxon>
        <taxon>Fungi</taxon>
        <taxon>Dikarya</taxon>
        <taxon>Ascomycota</taxon>
        <taxon>Pezizomycotina</taxon>
        <taxon>Dothideomycetes</taxon>
        <taxon>Dothideomycetidae</taxon>
        <taxon>Mycosphaerellales</taxon>
        <taxon>Teratosphaeriaceae</taxon>
        <taxon>Meristemomyces</taxon>
    </lineage>
</organism>